<dbReference type="Gene3D" id="6.10.140.730">
    <property type="match status" value="1"/>
</dbReference>
<evidence type="ECO:0000313" key="10">
    <source>
        <dbReference type="Proteomes" id="UP000185657"/>
    </source>
</evidence>
<dbReference type="Gene3D" id="2.40.420.20">
    <property type="match status" value="1"/>
</dbReference>
<dbReference type="Pfam" id="PF25869">
    <property type="entry name" value="3HB_CusB"/>
    <property type="match status" value="1"/>
</dbReference>
<dbReference type="InterPro" id="IPR058649">
    <property type="entry name" value="CzcB_C"/>
</dbReference>
<dbReference type="PANTHER" id="PTHR30097">
    <property type="entry name" value="CATION EFFLUX SYSTEM PROTEIN CUSB"/>
    <property type="match status" value="1"/>
</dbReference>
<dbReference type="GO" id="GO:0046914">
    <property type="term" value="F:transition metal ion binding"/>
    <property type="evidence" value="ECO:0007669"/>
    <property type="project" value="TreeGrafter"/>
</dbReference>
<dbReference type="Gene3D" id="2.40.50.320">
    <property type="entry name" value="Copper binding periplasmic protein CusF"/>
    <property type="match status" value="1"/>
</dbReference>
<reference evidence="8 11" key="2">
    <citation type="submission" date="2016-10" db="EMBL/GenBank/DDBJ databases">
        <title>Hydorgenophaga sp. LPB0072 isolated from gastropod.</title>
        <authorList>
            <person name="Kim E."/>
            <person name="Yi H."/>
        </authorList>
    </citation>
    <scope>NUCLEOTIDE SEQUENCE [LARGE SCALE GENOMIC DNA]</scope>
    <source>
        <strain evidence="8 11">LPB0072</strain>
    </source>
</reference>
<evidence type="ECO:0000256" key="1">
    <source>
        <dbReference type="ARBA" id="ARBA00009477"/>
    </source>
</evidence>
<dbReference type="NCBIfam" id="TIGR01730">
    <property type="entry name" value="RND_mfp"/>
    <property type="match status" value="1"/>
</dbReference>
<dbReference type="InterPro" id="IPR058790">
    <property type="entry name" value="BSH_CusB"/>
</dbReference>
<dbReference type="GO" id="GO:0015679">
    <property type="term" value="P:plasma membrane copper ion transport"/>
    <property type="evidence" value="ECO:0007669"/>
    <property type="project" value="TreeGrafter"/>
</dbReference>
<dbReference type="FunFam" id="2.40.30.170:FF:000010">
    <property type="entry name" value="Efflux RND transporter periplasmic adaptor subunit"/>
    <property type="match status" value="1"/>
</dbReference>
<dbReference type="SUPFAM" id="SSF111369">
    <property type="entry name" value="HlyD-like secretion proteins"/>
    <property type="match status" value="1"/>
</dbReference>
<dbReference type="Pfam" id="PF19335">
    <property type="entry name" value="HMBD"/>
    <property type="match status" value="1"/>
</dbReference>
<feature type="domain" description="CzcB-like C-terminal circularly permuted SH3-like" evidence="7">
    <location>
        <begin position="375"/>
        <end position="433"/>
    </location>
</feature>
<evidence type="ECO:0000259" key="5">
    <source>
        <dbReference type="Pfam" id="PF25919"/>
    </source>
</evidence>
<feature type="domain" description="CusB-like three alpha-helical bundle" evidence="4">
    <location>
        <begin position="203"/>
        <end position="254"/>
    </location>
</feature>
<keyword evidence="10" id="KW-1185">Reference proteome</keyword>
<protein>
    <submittedName>
        <fullName evidence="8">Efflux transporter periplasmic adaptor subunit</fullName>
    </submittedName>
</protein>
<dbReference type="Pfam" id="PF11604">
    <property type="entry name" value="CusF_Ec"/>
    <property type="match status" value="1"/>
</dbReference>
<dbReference type="GO" id="GO:0022857">
    <property type="term" value="F:transmembrane transporter activity"/>
    <property type="evidence" value="ECO:0007669"/>
    <property type="project" value="InterPro"/>
</dbReference>
<evidence type="ECO:0000259" key="7">
    <source>
        <dbReference type="Pfam" id="PF25975"/>
    </source>
</evidence>
<evidence type="ECO:0000259" key="4">
    <source>
        <dbReference type="Pfam" id="PF25869"/>
    </source>
</evidence>
<proteinExistence type="inferred from homology"/>
<dbReference type="Pfam" id="PF25954">
    <property type="entry name" value="Beta-barrel_RND_2"/>
    <property type="match status" value="1"/>
</dbReference>
<dbReference type="InterPro" id="IPR021647">
    <property type="entry name" value="CusF_Ec"/>
</dbReference>
<feature type="domain" description="CusB-like barrel-sandwich hybrid" evidence="5">
    <location>
        <begin position="169"/>
        <end position="287"/>
    </location>
</feature>
<accession>A0A162P5W8</accession>
<dbReference type="InterPro" id="IPR045800">
    <property type="entry name" value="HMBD"/>
</dbReference>
<dbReference type="GO" id="GO:0016020">
    <property type="term" value="C:membrane"/>
    <property type="evidence" value="ECO:0007669"/>
    <property type="project" value="InterPro"/>
</dbReference>
<keyword evidence="2" id="KW-0813">Transport</keyword>
<dbReference type="RefSeq" id="WP_066089648.1">
    <property type="nucleotide sequence ID" value="NZ_CP017476.1"/>
</dbReference>
<evidence type="ECO:0000313" key="9">
    <source>
        <dbReference type="EMBL" id="OAD41644.1"/>
    </source>
</evidence>
<dbReference type="Pfam" id="PF25919">
    <property type="entry name" value="BSH_CusB"/>
    <property type="match status" value="1"/>
</dbReference>
<dbReference type="Proteomes" id="UP000185657">
    <property type="component" value="Unassembled WGS sequence"/>
</dbReference>
<feature type="domain" description="CusB-like beta-barrel" evidence="6">
    <location>
        <begin position="291"/>
        <end position="367"/>
    </location>
</feature>
<dbReference type="PANTHER" id="PTHR30097:SF15">
    <property type="entry name" value="CATION EFFLUX SYSTEM PROTEIN CUSB"/>
    <property type="match status" value="1"/>
</dbReference>
<dbReference type="InterPro" id="IPR058791">
    <property type="entry name" value="3HB_CusB"/>
</dbReference>
<dbReference type="InterPro" id="IPR051909">
    <property type="entry name" value="MFP_Cation_Efflux"/>
</dbReference>
<dbReference type="Pfam" id="PF25975">
    <property type="entry name" value="CzcB_C"/>
    <property type="match status" value="1"/>
</dbReference>
<dbReference type="STRING" id="1763535.LPB072_11355"/>
<dbReference type="InterPro" id="IPR006143">
    <property type="entry name" value="RND_pump_MFP"/>
</dbReference>
<feature type="domain" description="Heavy metal binding" evidence="3">
    <location>
        <begin position="89"/>
        <end position="116"/>
    </location>
</feature>
<evidence type="ECO:0000259" key="6">
    <source>
        <dbReference type="Pfam" id="PF25954"/>
    </source>
</evidence>
<dbReference type="Gene3D" id="2.40.30.170">
    <property type="match status" value="1"/>
</dbReference>
<reference evidence="9 10" key="1">
    <citation type="submission" date="2016-02" db="EMBL/GenBank/DDBJ databases">
        <title>Draft genome sequence of Hydrogenophaga sp. LPB0072.</title>
        <authorList>
            <person name="Shin S.-K."/>
            <person name="Yi H."/>
        </authorList>
    </citation>
    <scope>NUCLEOTIDE SEQUENCE [LARGE SCALE GENOMIC DNA]</scope>
    <source>
        <strain evidence="9 10">LPB0072</strain>
    </source>
</reference>
<dbReference type="KEGG" id="hyl:LPB072_11355"/>
<sequence length="541" mass="57837">MNKKNLSISLLAACVLGASGFGLYQLGLKSGMTNAPKAVATNSTDLPAAASVDPSTWGIPEGETATRRHIEAGIKGGDVDPVTGRSILYYHDPMVPGKKFEAPGKSPFMDMMLVPAYAGAQGSDNGTISVSPRIQQNLGLRTGEVVFGQLASEISAVGTVAWNERGQFAVQARTTGFIEKLHVRAVLDHVRKGQALLDIYVPDWVAVQEDYLTARRLQGRGLENLAEGARQRMRQAGMSEAQIALVERTGQVQARMTLVAPASGVVTELMAREGGTAMMGTSLLRINDLSTVWVQAEVPESQTGRVAVGAQVEAQTPALPGELFLGQVQALLPEVNPATRTRKARMALANPKGMLVPGMFMQMQLSGGQVPPTLLVPSEALVRTGKRTLVMVVEDGAFRPIEVQIGHEQGGQTEVLTGLSMGQKIVLSGQFLIDSEANLKGVETRLSSTNEQGPTSAAPQTYRTNALVEAVTGEMLTLTHPEIPALKWPSMTMDFKLSPDVASPKPSAGSEIDVEFRMQEGEAPQIIQWRARQSKVKGAKQ</sequence>
<organism evidence="8 11">
    <name type="scientific">Hydrogenophaga crassostreae</name>
    <dbReference type="NCBI Taxonomy" id="1763535"/>
    <lineage>
        <taxon>Bacteria</taxon>
        <taxon>Pseudomonadati</taxon>
        <taxon>Pseudomonadota</taxon>
        <taxon>Betaproteobacteria</taxon>
        <taxon>Burkholderiales</taxon>
        <taxon>Comamonadaceae</taxon>
        <taxon>Hydrogenophaga</taxon>
    </lineage>
</organism>
<dbReference type="InterPro" id="IPR042230">
    <property type="entry name" value="CusF_sf"/>
</dbReference>
<evidence type="ECO:0000313" key="11">
    <source>
        <dbReference type="Proteomes" id="UP000185680"/>
    </source>
</evidence>
<name>A0A162P5W8_9BURK</name>
<comment type="similarity">
    <text evidence="1">Belongs to the membrane fusion protein (MFP) (TC 8.A.1) family.</text>
</comment>
<dbReference type="GO" id="GO:0060003">
    <property type="term" value="P:copper ion export"/>
    <property type="evidence" value="ECO:0007669"/>
    <property type="project" value="TreeGrafter"/>
</dbReference>
<dbReference type="OrthoDB" id="9806939at2"/>
<dbReference type="Gene3D" id="2.40.50.100">
    <property type="match status" value="1"/>
</dbReference>
<evidence type="ECO:0000259" key="3">
    <source>
        <dbReference type="Pfam" id="PF19335"/>
    </source>
</evidence>
<dbReference type="GO" id="GO:0030288">
    <property type="term" value="C:outer membrane-bounded periplasmic space"/>
    <property type="evidence" value="ECO:0007669"/>
    <property type="project" value="TreeGrafter"/>
</dbReference>
<dbReference type="AlphaFoldDB" id="A0A162P5W8"/>
<dbReference type="EMBL" id="CP017476">
    <property type="protein sequence ID" value="AOW13360.1"/>
    <property type="molecule type" value="Genomic_DNA"/>
</dbReference>
<dbReference type="EMBL" id="LVWD01000013">
    <property type="protein sequence ID" value="OAD41644.1"/>
    <property type="molecule type" value="Genomic_DNA"/>
</dbReference>
<dbReference type="InterPro" id="IPR058792">
    <property type="entry name" value="Beta-barrel_RND_2"/>
</dbReference>
<evidence type="ECO:0000256" key="2">
    <source>
        <dbReference type="ARBA" id="ARBA00022448"/>
    </source>
</evidence>
<dbReference type="Proteomes" id="UP000185680">
    <property type="component" value="Chromosome"/>
</dbReference>
<gene>
    <name evidence="8" type="ORF">LPB072_11355</name>
    <name evidence="9" type="ORF">LPB72_09975</name>
</gene>
<evidence type="ECO:0000313" key="8">
    <source>
        <dbReference type="EMBL" id="AOW13360.1"/>
    </source>
</evidence>